<organism evidence="2 3">
    <name type="scientific">Wujia chipingensis</name>
    <dbReference type="NCBI Taxonomy" id="2763670"/>
    <lineage>
        <taxon>Bacteria</taxon>
        <taxon>Bacillati</taxon>
        <taxon>Bacillota</taxon>
        <taxon>Clostridia</taxon>
        <taxon>Lachnospirales</taxon>
        <taxon>Lachnospiraceae</taxon>
        <taxon>Wujia</taxon>
    </lineage>
</organism>
<dbReference type="Gene3D" id="3.30.700.10">
    <property type="entry name" value="Glycoprotein, Type 4 Pilin"/>
    <property type="match status" value="1"/>
</dbReference>
<evidence type="ECO:0000256" key="1">
    <source>
        <dbReference type="SAM" id="Phobius"/>
    </source>
</evidence>
<proteinExistence type="predicted"/>
<keyword evidence="3" id="KW-1185">Reference proteome</keyword>
<keyword evidence="1" id="KW-1133">Transmembrane helix</keyword>
<dbReference type="EMBL" id="CP060632">
    <property type="protein sequence ID" value="QNL98806.1"/>
    <property type="molecule type" value="Genomic_DNA"/>
</dbReference>
<evidence type="ECO:0000313" key="2">
    <source>
        <dbReference type="EMBL" id="QNL98806.1"/>
    </source>
</evidence>
<dbReference type="Pfam" id="PF07963">
    <property type="entry name" value="N_methyl"/>
    <property type="match status" value="1"/>
</dbReference>
<gene>
    <name evidence="2" type="ORF">H9Q76_08605</name>
</gene>
<protein>
    <submittedName>
        <fullName evidence="2">Prepilin-type N-terminal cleavage/methylation domain-containing protein</fullName>
    </submittedName>
</protein>
<dbReference type="SUPFAM" id="SSF54523">
    <property type="entry name" value="Pili subunits"/>
    <property type="match status" value="1"/>
</dbReference>
<dbReference type="InterPro" id="IPR045584">
    <property type="entry name" value="Pilin-like"/>
</dbReference>
<dbReference type="NCBIfam" id="TIGR02532">
    <property type="entry name" value="IV_pilin_GFxxxE"/>
    <property type="match status" value="1"/>
</dbReference>
<dbReference type="InterPro" id="IPR012902">
    <property type="entry name" value="N_methyl_site"/>
</dbReference>
<keyword evidence="1" id="KW-0812">Transmembrane</keyword>
<dbReference type="PROSITE" id="PS00409">
    <property type="entry name" value="PROKAR_NTER_METHYL"/>
    <property type="match status" value="1"/>
</dbReference>
<sequence length="194" mass="21651">MEKRRFMKDNKGYTLIEMIIVIAIIAIMTGAAMVTITILHNAKAKEASITLETALSETQKNAKGKMCVVADTQQPDYKFALAVYKSGSKYYVKKGYYIGNGNDMSLNSSYVFDDSENANSGKGESFSAYVKVKYKDSSGTEQDITGIDEKPVYIIYDRQGMCIYGDGQYEFYRNSKDSLLNTVVLNKNGSHTLH</sequence>
<reference evidence="2 3" key="1">
    <citation type="submission" date="2020-08" db="EMBL/GenBank/DDBJ databases">
        <authorList>
            <person name="Liu C."/>
            <person name="Sun Q."/>
        </authorList>
    </citation>
    <scope>NUCLEOTIDE SEQUENCE [LARGE SCALE GENOMIC DNA]</scope>
    <source>
        <strain evidence="2 3">NSJ-4</strain>
    </source>
</reference>
<dbReference type="KEGG" id="wcp:H9Q76_08605"/>
<keyword evidence="1" id="KW-0472">Membrane</keyword>
<evidence type="ECO:0000313" key="3">
    <source>
        <dbReference type="Proteomes" id="UP000515819"/>
    </source>
</evidence>
<name>A0A7G9FJS5_9FIRM</name>
<feature type="transmembrane region" description="Helical" evidence="1">
    <location>
        <begin position="12"/>
        <end position="39"/>
    </location>
</feature>
<accession>A0A7G9FJS5</accession>
<dbReference type="Proteomes" id="UP000515819">
    <property type="component" value="Chromosome"/>
</dbReference>
<dbReference type="RefSeq" id="WP_021985200.1">
    <property type="nucleotide sequence ID" value="NZ_CP060632.1"/>
</dbReference>
<dbReference type="AlphaFoldDB" id="A0A7G9FJS5"/>